<proteinExistence type="predicted"/>
<reference evidence="1 2" key="1">
    <citation type="journal article" date="2021" name="Hortic Res">
        <title>High-quality reference genome and annotation aids understanding of berry development for evergreen blueberry (Vaccinium darrowii).</title>
        <authorList>
            <person name="Yu J."/>
            <person name="Hulse-Kemp A.M."/>
            <person name="Babiker E."/>
            <person name="Staton M."/>
        </authorList>
    </citation>
    <scope>NUCLEOTIDE SEQUENCE [LARGE SCALE GENOMIC DNA]</scope>
    <source>
        <strain evidence="2">cv. NJ 8807/NJ 8810</strain>
        <tissue evidence="1">Young leaf</tissue>
    </source>
</reference>
<name>A0ACB7XBC4_9ERIC</name>
<comment type="caution">
    <text evidence="1">The sequence shown here is derived from an EMBL/GenBank/DDBJ whole genome shotgun (WGS) entry which is preliminary data.</text>
</comment>
<protein>
    <submittedName>
        <fullName evidence="1">Uncharacterized protein</fullName>
    </submittedName>
</protein>
<sequence>MAKQQGMENKKQVGSSSSSFCADLFGSKESTQTSASTGTFASVFPQPPTVVPTGYTQKQSMSNMWSTKQGPADSIANKKRSSIFQESVEPCPLSSSLCYGGPEDMYIKSSTTQTSSSYPSFKNDAVDDDPNGNNLSSASRGNWWQGSLYY</sequence>
<keyword evidence="2" id="KW-1185">Reference proteome</keyword>
<accession>A0ACB7XBC4</accession>
<dbReference type="Proteomes" id="UP000828048">
    <property type="component" value="Chromosome 6"/>
</dbReference>
<gene>
    <name evidence="1" type="ORF">Vadar_018644</name>
</gene>
<evidence type="ECO:0000313" key="1">
    <source>
        <dbReference type="EMBL" id="KAH7837840.1"/>
    </source>
</evidence>
<evidence type="ECO:0000313" key="2">
    <source>
        <dbReference type="Proteomes" id="UP000828048"/>
    </source>
</evidence>
<dbReference type="EMBL" id="CM037156">
    <property type="protein sequence ID" value="KAH7837840.1"/>
    <property type="molecule type" value="Genomic_DNA"/>
</dbReference>
<organism evidence="1 2">
    <name type="scientific">Vaccinium darrowii</name>
    <dbReference type="NCBI Taxonomy" id="229202"/>
    <lineage>
        <taxon>Eukaryota</taxon>
        <taxon>Viridiplantae</taxon>
        <taxon>Streptophyta</taxon>
        <taxon>Embryophyta</taxon>
        <taxon>Tracheophyta</taxon>
        <taxon>Spermatophyta</taxon>
        <taxon>Magnoliopsida</taxon>
        <taxon>eudicotyledons</taxon>
        <taxon>Gunneridae</taxon>
        <taxon>Pentapetalae</taxon>
        <taxon>asterids</taxon>
        <taxon>Ericales</taxon>
        <taxon>Ericaceae</taxon>
        <taxon>Vaccinioideae</taxon>
        <taxon>Vaccinieae</taxon>
        <taxon>Vaccinium</taxon>
    </lineage>
</organism>